<dbReference type="PANTHER" id="PTHR12326:SF3">
    <property type="entry name" value="DIFFERENTIALLY EXPRESSED IN FDCP 8 HOMOLOG"/>
    <property type="match status" value="1"/>
</dbReference>
<dbReference type="eggNOG" id="KOG1829">
    <property type="taxonomic scope" value="Eukaryota"/>
</dbReference>
<dbReference type="Pfam" id="PF13901">
    <property type="entry name" value="RH_dom"/>
    <property type="match status" value="1"/>
</dbReference>
<evidence type="ECO:0000256" key="1">
    <source>
        <dbReference type="ARBA" id="ARBA00022723"/>
    </source>
</evidence>
<dbReference type="InParanoid" id="D8QPZ9"/>
<dbReference type="PANTHER" id="PTHR12326">
    <property type="entry name" value="PLECKSTRIN HOMOLOGY DOMAIN CONTAINING PROTEIN"/>
    <property type="match status" value="1"/>
</dbReference>
<gene>
    <name evidence="7" type="ORF">SELMODRAFT_74498</name>
</gene>
<dbReference type="PROSITE" id="PS50195">
    <property type="entry name" value="PX"/>
    <property type="match status" value="1"/>
</dbReference>
<keyword evidence="2" id="KW-0677">Repeat</keyword>
<evidence type="ECO:0000256" key="3">
    <source>
        <dbReference type="ARBA" id="ARBA00022771"/>
    </source>
</evidence>
<dbReference type="InterPro" id="IPR036871">
    <property type="entry name" value="PX_dom_sf"/>
</dbReference>
<evidence type="ECO:0000256" key="5">
    <source>
        <dbReference type="SAM" id="MobiDB-lite"/>
    </source>
</evidence>
<dbReference type="Proteomes" id="UP000001514">
    <property type="component" value="Unassembled WGS sequence"/>
</dbReference>
<feature type="region of interest" description="Disordered" evidence="5">
    <location>
        <begin position="500"/>
        <end position="594"/>
    </location>
</feature>
<proteinExistence type="predicted"/>
<evidence type="ECO:0000313" key="7">
    <source>
        <dbReference type="EMBL" id="EFJ38375.1"/>
    </source>
</evidence>
<dbReference type="InterPro" id="IPR051366">
    <property type="entry name" value="DEF8"/>
</dbReference>
<keyword evidence="4" id="KW-0862">Zinc</keyword>
<dbReference type="STRING" id="88036.D8QPZ9"/>
<keyword evidence="3" id="KW-0863">Zinc-finger</keyword>
<dbReference type="GO" id="GO:0008270">
    <property type="term" value="F:zinc ion binding"/>
    <property type="evidence" value="ECO:0007669"/>
    <property type="project" value="UniProtKB-KW"/>
</dbReference>
<dbReference type="InterPro" id="IPR025258">
    <property type="entry name" value="RH_dom"/>
</dbReference>
<dbReference type="FunCoup" id="D8QPZ9">
    <property type="interactions" value="2252"/>
</dbReference>
<dbReference type="SUPFAM" id="SSF64268">
    <property type="entry name" value="PX domain"/>
    <property type="match status" value="1"/>
</dbReference>
<dbReference type="SMART" id="SM00312">
    <property type="entry name" value="PX"/>
    <property type="match status" value="1"/>
</dbReference>
<dbReference type="EMBL" id="GL377565">
    <property type="protein sequence ID" value="EFJ38375.1"/>
    <property type="molecule type" value="Genomic_DNA"/>
</dbReference>
<dbReference type="Pfam" id="PF00787">
    <property type="entry name" value="PX"/>
    <property type="match status" value="1"/>
</dbReference>
<dbReference type="OMA" id="YTETREM"/>
<dbReference type="AlphaFoldDB" id="D8QPZ9"/>
<dbReference type="Gene3D" id="3.30.1520.10">
    <property type="entry name" value="Phox-like domain"/>
    <property type="match status" value="1"/>
</dbReference>
<evidence type="ECO:0000256" key="4">
    <source>
        <dbReference type="ARBA" id="ARBA00022833"/>
    </source>
</evidence>
<evidence type="ECO:0000313" key="8">
    <source>
        <dbReference type="Proteomes" id="UP000001514"/>
    </source>
</evidence>
<dbReference type="SMART" id="SM01175">
    <property type="entry name" value="DUF4206"/>
    <property type="match status" value="1"/>
</dbReference>
<dbReference type="KEGG" id="smo:SELMODRAFT_74498"/>
<dbReference type="HOGENOM" id="CLU_026057_0_0_1"/>
<reference evidence="7 8" key="1">
    <citation type="journal article" date="2011" name="Science">
        <title>The Selaginella genome identifies genetic changes associated with the evolution of vascular plants.</title>
        <authorList>
            <person name="Banks J.A."/>
            <person name="Nishiyama T."/>
            <person name="Hasebe M."/>
            <person name="Bowman J.L."/>
            <person name="Gribskov M."/>
            <person name="dePamphilis C."/>
            <person name="Albert V.A."/>
            <person name="Aono N."/>
            <person name="Aoyama T."/>
            <person name="Ambrose B.A."/>
            <person name="Ashton N.W."/>
            <person name="Axtell M.J."/>
            <person name="Barker E."/>
            <person name="Barker M.S."/>
            <person name="Bennetzen J.L."/>
            <person name="Bonawitz N.D."/>
            <person name="Chapple C."/>
            <person name="Cheng C."/>
            <person name="Correa L.G."/>
            <person name="Dacre M."/>
            <person name="DeBarry J."/>
            <person name="Dreyer I."/>
            <person name="Elias M."/>
            <person name="Engstrom E.M."/>
            <person name="Estelle M."/>
            <person name="Feng L."/>
            <person name="Finet C."/>
            <person name="Floyd S.K."/>
            <person name="Frommer W.B."/>
            <person name="Fujita T."/>
            <person name="Gramzow L."/>
            <person name="Gutensohn M."/>
            <person name="Harholt J."/>
            <person name="Hattori M."/>
            <person name="Heyl A."/>
            <person name="Hirai T."/>
            <person name="Hiwatashi Y."/>
            <person name="Ishikawa M."/>
            <person name="Iwata M."/>
            <person name="Karol K.G."/>
            <person name="Koehler B."/>
            <person name="Kolukisaoglu U."/>
            <person name="Kubo M."/>
            <person name="Kurata T."/>
            <person name="Lalonde S."/>
            <person name="Li K."/>
            <person name="Li Y."/>
            <person name="Litt A."/>
            <person name="Lyons E."/>
            <person name="Manning G."/>
            <person name="Maruyama T."/>
            <person name="Michael T.P."/>
            <person name="Mikami K."/>
            <person name="Miyazaki S."/>
            <person name="Morinaga S."/>
            <person name="Murata T."/>
            <person name="Mueller-Roeber B."/>
            <person name="Nelson D.R."/>
            <person name="Obara M."/>
            <person name="Oguri Y."/>
            <person name="Olmstead R.G."/>
            <person name="Onodera N."/>
            <person name="Petersen B.L."/>
            <person name="Pils B."/>
            <person name="Prigge M."/>
            <person name="Rensing S.A."/>
            <person name="Riano-Pachon D.M."/>
            <person name="Roberts A.W."/>
            <person name="Sato Y."/>
            <person name="Scheller H.V."/>
            <person name="Schulz B."/>
            <person name="Schulz C."/>
            <person name="Shakirov E.V."/>
            <person name="Shibagaki N."/>
            <person name="Shinohara N."/>
            <person name="Shippen D.E."/>
            <person name="Soerensen I."/>
            <person name="Sotooka R."/>
            <person name="Sugimoto N."/>
            <person name="Sugita M."/>
            <person name="Sumikawa N."/>
            <person name="Tanurdzic M."/>
            <person name="Theissen G."/>
            <person name="Ulvskov P."/>
            <person name="Wakazuki S."/>
            <person name="Weng J.K."/>
            <person name="Willats W.W."/>
            <person name="Wipf D."/>
            <person name="Wolf P.G."/>
            <person name="Yang L."/>
            <person name="Zimmer A.D."/>
            <person name="Zhu Q."/>
            <person name="Mitros T."/>
            <person name="Hellsten U."/>
            <person name="Loque D."/>
            <person name="Otillar R."/>
            <person name="Salamov A."/>
            <person name="Schmutz J."/>
            <person name="Shapiro H."/>
            <person name="Lindquist E."/>
            <person name="Lucas S."/>
            <person name="Rokhsar D."/>
            <person name="Grigoriev I.V."/>
        </authorList>
    </citation>
    <scope>NUCLEOTIDE SEQUENCE [LARGE SCALE GENOMIC DNA]</scope>
</reference>
<dbReference type="CDD" id="cd06093">
    <property type="entry name" value="PX_domain"/>
    <property type="match status" value="1"/>
</dbReference>
<dbReference type="OrthoDB" id="1918044at2759"/>
<feature type="non-terminal residue" evidence="7">
    <location>
        <position position="1"/>
    </location>
</feature>
<keyword evidence="1" id="KW-0479">Metal-binding</keyword>
<evidence type="ECO:0000256" key="2">
    <source>
        <dbReference type="ARBA" id="ARBA00022737"/>
    </source>
</evidence>
<organism evidence="8">
    <name type="scientific">Selaginella moellendorffii</name>
    <name type="common">Spikemoss</name>
    <dbReference type="NCBI Taxonomy" id="88036"/>
    <lineage>
        <taxon>Eukaryota</taxon>
        <taxon>Viridiplantae</taxon>
        <taxon>Streptophyta</taxon>
        <taxon>Embryophyta</taxon>
        <taxon>Tracheophyta</taxon>
        <taxon>Lycopodiopsida</taxon>
        <taxon>Selaginellales</taxon>
        <taxon>Selaginellaceae</taxon>
        <taxon>Selaginella</taxon>
    </lineage>
</organism>
<dbReference type="GO" id="GO:0035091">
    <property type="term" value="F:phosphatidylinositol binding"/>
    <property type="evidence" value="ECO:0007669"/>
    <property type="project" value="InterPro"/>
</dbReference>
<dbReference type="InterPro" id="IPR001683">
    <property type="entry name" value="PX_dom"/>
</dbReference>
<accession>D8QPZ9</accession>
<dbReference type="GO" id="GO:0005768">
    <property type="term" value="C:endosome"/>
    <property type="evidence" value="ECO:0007669"/>
    <property type="project" value="UniProtKB-ARBA"/>
</dbReference>
<feature type="compositionally biased region" description="Acidic residues" evidence="5">
    <location>
        <begin position="523"/>
        <end position="536"/>
    </location>
</feature>
<sequence length="594" mass="66618">VETLDVRETYMDTVWDMEEILLDTGESSGNHSFWASKGGAANSPTKSSWTRTSTSVYDGLWKVDSVEVTGARQRRGGASLGERVVGVREHTIYRIQVKSGENQWEIERRYREFVDLFQQLKRMFSAQTRVQLPSPWQKVTAESRKVFGNTSPDAVEFRSALLQVCLQSSLQAGVPISTAAPLLRFLFPSPGETRLPMLAASSQFSPELAARDQNFAMQLKELGSPRPGTPISPERQNSAFGRTIRLVLQIQTKKPLNQVLLNQRNLCAGCYEQLNPTKDVVSGFIKSLGWGKPRFCEYTGQLYCVRCHLNETAILPARVLRSWDFTPRVVSQLAKAYLDSIYDQPMLCVSAVNPFLYTRAPILSHVSEMRRKLSRLVKCIRCPSRSRIQQLLGSRRYLLEQNDFYALRDLTDLSKGAFAVLPGLLQATLEKLTLHITRKCSVCLELGESCGAGVVCDSPRDLIYPYEDENVHRCQLCNATYHRSCFKSIETCRVCTRDHSPLRPQSGGDREQCPSASSSLAAEESEEAQEEEEDGEDIVKSEQASSKQQSKRNLFSGLFSSSSTIEAEKKKKLQERRNSAIVNMSAILGGPNEL</sequence>
<dbReference type="GO" id="GO:0016020">
    <property type="term" value="C:membrane"/>
    <property type="evidence" value="ECO:0007669"/>
    <property type="project" value="UniProtKB-ARBA"/>
</dbReference>
<feature type="domain" description="PX" evidence="6">
    <location>
        <begin position="71"/>
        <end position="193"/>
    </location>
</feature>
<dbReference type="Gramene" id="EFJ38375">
    <property type="protein sequence ID" value="EFJ38375"/>
    <property type="gene ID" value="SELMODRAFT_74498"/>
</dbReference>
<keyword evidence="8" id="KW-1185">Reference proteome</keyword>
<name>D8QPZ9_SELML</name>
<protein>
    <recommendedName>
        <fullName evidence="6">PX domain-containing protein</fullName>
    </recommendedName>
</protein>
<evidence type="ECO:0000259" key="6">
    <source>
        <dbReference type="PROSITE" id="PS50195"/>
    </source>
</evidence>